<dbReference type="InterPro" id="IPR036366">
    <property type="entry name" value="PGBDSf"/>
</dbReference>
<keyword evidence="4" id="KW-1185">Reference proteome</keyword>
<organism evidence="3 4">
    <name type="scientific">Apatococcus lobatus</name>
    <dbReference type="NCBI Taxonomy" id="904363"/>
    <lineage>
        <taxon>Eukaryota</taxon>
        <taxon>Viridiplantae</taxon>
        <taxon>Chlorophyta</taxon>
        <taxon>core chlorophytes</taxon>
        <taxon>Trebouxiophyceae</taxon>
        <taxon>Chlorellales</taxon>
        <taxon>Chlorellaceae</taxon>
        <taxon>Apatococcus</taxon>
    </lineage>
</organism>
<dbReference type="Gene3D" id="1.10.101.10">
    <property type="entry name" value="PGBD-like superfamily/PGBD"/>
    <property type="match status" value="2"/>
</dbReference>
<feature type="domain" description="Peptidoglycan binding-like" evidence="2">
    <location>
        <begin position="209"/>
        <end position="263"/>
    </location>
</feature>
<dbReference type="InterPro" id="IPR036365">
    <property type="entry name" value="PGBD-like_sf"/>
</dbReference>
<dbReference type="AlphaFoldDB" id="A0AAW1QWE3"/>
<evidence type="ECO:0000259" key="2">
    <source>
        <dbReference type="Pfam" id="PF01471"/>
    </source>
</evidence>
<gene>
    <name evidence="3" type="ORF">WJX74_009254</name>
</gene>
<dbReference type="Proteomes" id="UP001438707">
    <property type="component" value="Unassembled WGS sequence"/>
</dbReference>
<dbReference type="Pfam" id="PF01471">
    <property type="entry name" value="PG_binding_1"/>
    <property type="match status" value="2"/>
</dbReference>
<dbReference type="EMBL" id="JALJOS010000023">
    <property type="protein sequence ID" value="KAK9825805.1"/>
    <property type="molecule type" value="Genomic_DNA"/>
</dbReference>
<evidence type="ECO:0000256" key="1">
    <source>
        <dbReference type="SAM" id="MobiDB-lite"/>
    </source>
</evidence>
<comment type="caution">
    <text evidence="3">The sequence shown here is derived from an EMBL/GenBank/DDBJ whole genome shotgun (WGS) entry which is preliminary data.</text>
</comment>
<feature type="region of interest" description="Disordered" evidence="1">
    <location>
        <begin position="271"/>
        <end position="305"/>
    </location>
</feature>
<reference evidence="3 4" key="1">
    <citation type="journal article" date="2024" name="Nat. Commun.">
        <title>Phylogenomics reveals the evolutionary origins of lichenization in chlorophyte algae.</title>
        <authorList>
            <person name="Puginier C."/>
            <person name="Libourel C."/>
            <person name="Otte J."/>
            <person name="Skaloud P."/>
            <person name="Haon M."/>
            <person name="Grisel S."/>
            <person name="Petersen M."/>
            <person name="Berrin J.G."/>
            <person name="Delaux P.M."/>
            <person name="Dal Grande F."/>
            <person name="Keller J."/>
        </authorList>
    </citation>
    <scope>NUCLEOTIDE SEQUENCE [LARGE SCALE GENOMIC DNA]</scope>
    <source>
        <strain evidence="3 4">SAG 2145</strain>
    </source>
</reference>
<protein>
    <recommendedName>
        <fullName evidence="2">Peptidoglycan binding-like domain-containing protein</fullName>
    </recommendedName>
</protein>
<proteinExistence type="predicted"/>
<dbReference type="SUPFAM" id="SSF47090">
    <property type="entry name" value="PGBD-like"/>
    <property type="match status" value="2"/>
</dbReference>
<sequence length="437" mass="47662">MPRAGVLVGRVCRLPPVLIRNVKTCAAMRSSGDEDLTAARDDLYDSAQELQTHRLEAREDSLWERQERIWDREVRRWDEERQKWDIREQALQQRIQTLEAEYIRLVSLLVPRTDSGSQPAARAPVPDLANSPSEALAMRSLEDGLRQDVASGNAELTSTGSGRKSSQIEAAHVPEALPNTFSNGAQEQVASPSGPPPVLKAGDEDMYWVNLLQTKLLELGYSCGDEEVDDMIFGDATQSALATLQACEGLPESGVADQATWARILGDEYSETASAPSAEPDDLASSSNTAARLAETGSSPLDGHVEAVPSSIAASTPAAIPLKKWPMLREGDGGRTVHGLQVALDRMGFNPGREDMQWWQFGDSTYGALQTMQACSHLPDTGVADEATWKALLGADAQPNDILLLYSEDENDTDMTETSADRGVWLVGEQRFSKRRA</sequence>
<evidence type="ECO:0000313" key="3">
    <source>
        <dbReference type="EMBL" id="KAK9825805.1"/>
    </source>
</evidence>
<feature type="domain" description="Peptidoglycan binding-like" evidence="2">
    <location>
        <begin position="337"/>
        <end position="392"/>
    </location>
</feature>
<accession>A0AAW1QWE3</accession>
<evidence type="ECO:0000313" key="4">
    <source>
        <dbReference type="Proteomes" id="UP001438707"/>
    </source>
</evidence>
<name>A0AAW1QWE3_9CHLO</name>
<dbReference type="InterPro" id="IPR002477">
    <property type="entry name" value="Peptidoglycan-bd-like"/>
</dbReference>